<dbReference type="InterPro" id="IPR001387">
    <property type="entry name" value="Cro/C1-type_HTH"/>
</dbReference>
<dbReference type="CDD" id="cd00093">
    <property type="entry name" value="HTH_XRE"/>
    <property type="match status" value="1"/>
</dbReference>
<dbReference type="RefSeq" id="WP_150185220.1">
    <property type="nucleotide sequence ID" value="NZ_CP029191.1"/>
</dbReference>
<dbReference type="InterPro" id="IPR010982">
    <property type="entry name" value="Lambda_DNA-bd_dom_sf"/>
</dbReference>
<feature type="domain" description="HTH cro/C1-type" evidence="1">
    <location>
        <begin position="18"/>
        <end position="72"/>
    </location>
</feature>
<dbReference type="EMBL" id="CP029191">
    <property type="protein sequence ID" value="QES42798.1"/>
    <property type="molecule type" value="Genomic_DNA"/>
</dbReference>
<dbReference type="AlphaFoldDB" id="A0A5P2CM53"/>
<protein>
    <submittedName>
        <fullName evidence="2">Transcriptional regulator</fullName>
    </submittedName>
</protein>
<dbReference type="InterPro" id="IPR043917">
    <property type="entry name" value="DUF5753"/>
</dbReference>
<dbReference type="Pfam" id="PF19054">
    <property type="entry name" value="DUF5753"/>
    <property type="match status" value="1"/>
</dbReference>
<dbReference type="GO" id="GO:0003677">
    <property type="term" value="F:DNA binding"/>
    <property type="evidence" value="ECO:0007669"/>
    <property type="project" value="InterPro"/>
</dbReference>
<dbReference type="Proteomes" id="UP000324015">
    <property type="component" value="Chromosome"/>
</dbReference>
<dbReference type="SUPFAM" id="SSF47413">
    <property type="entry name" value="lambda repressor-like DNA-binding domains"/>
    <property type="match status" value="1"/>
</dbReference>
<evidence type="ECO:0000313" key="2">
    <source>
        <dbReference type="EMBL" id="QES42798.1"/>
    </source>
</evidence>
<sequence>MPARIQPTARQRRLGAELRKLRESAGLSSGEAAGLLGVKQAQMSQFEAGNAGINEERVRRLAAHYACADAELIACLADMATDTTRGWWESFRGVLPPAFLDLAELEHHAHFMHVIGTAQVPGLLQTADYARAVFAFWRPELPASELAPRVEHRLRRAAVLNREEPAPYIAVLHESVLQTRVADRGVSRTQLREILRKSEMPNVTVRVVPFDVDGFAGAGTTLFYAGGPVAALDTVQRDAPYGSSFIDADAQLLAMRTLFRKVEAMALEPGPSQDLIHRLLKEL</sequence>
<dbReference type="Pfam" id="PF13560">
    <property type="entry name" value="HTH_31"/>
    <property type="match status" value="1"/>
</dbReference>
<evidence type="ECO:0000259" key="1">
    <source>
        <dbReference type="PROSITE" id="PS50943"/>
    </source>
</evidence>
<reference evidence="2 3" key="1">
    <citation type="submission" date="2018-05" db="EMBL/GenBank/DDBJ databases">
        <title>Streptomyces venezuelae.</title>
        <authorList>
            <person name="Kim W."/>
            <person name="Lee N."/>
            <person name="Cho B.-K."/>
        </authorList>
    </citation>
    <scope>NUCLEOTIDE SEQUENCE [LARGE SCALE GENOMIC DNA]</scope>
    <source>
        <strain evidence="2 3">ATCC 14585</strain>
    </source>
</reference>
<gene>
    <name evidence="2" type="ORF">DEJ49_19000</name>
</gene>
<accession>A0A5P2CM53</accession>
<dbReference type="PROSITE" id="PS50943">
    <property type="entry name" value="HTH_CROC1"/>
    <property type="match status" value="1"/>
</dbReference>
<dbReference type="SMART" id="SM00530">
    <property type="entry name" value="HTH_XRE"/>
    <property type="match status" value="1"/>
</dbReference>
<name>A0A5P2CM53_STRVZ</name>
<dbReference type="Gene3D" id="1.10.260.40">
    <property type="entry name" value="lambda repressor-like DNA-binding domains"/>
    <property type="match status" value="1"/>
</dbReference>
<organism evidence="2 3">
    <name type="scientific">Streptomyces venezuelae</name>
    <dbReference type="NCBI Taxonomy" id="54571"/>
    <lineage>
        <taxon>Bacteria</taxon>
        <taxon>Bacillati</taxon>
        <taxon>Actinomycetota</taxon>
        <taxon>Actinomycetes</taxon>
        <taxon>Kitasatosporales</taxon>
        <taxon>Streptomycetaceae</taxon>
        <taxon>Streptomyces</taxon>
    </lineage>
</organism>
<evidence type="ECO:0000313" key="3">
    <source>
        <dbReference type="Proteomes" id="UP000324015"/>
    </source>
</evidence>
<proteinExistence type="predicted"/>